<dbReference type="Proteomes" id="UP000198558">
    <property type="component" value="Unassembled WGS sequence"/>
</dbReference>
<protein>
    <submittedName>
        <fullName evidence="2">Phage tail tape measure protein, TP901 family, core region</fullName>
    </submittedName>
</protein>
<sequence>MTNFKVQLGVKLDKNAGKALNNQLNNQKIIANISKFNITKSAISDIKKQLNSSKFSINIDASGVNKQINSVVSNINKMNKLAIGLNNLGKLNIDDSGLQQRLASITKQFEAIKRMSDLGAQSIALSKLDGNFKILSSDISTYNKELANGKSINFLADQAKAVNNVKKYINENTKAAKEYGTALEESRNKMQNATNVKELTTARKQFAALTAEIQASGNSGRSFSDELKNSMSKFGQWISAGTIVMQVVRSAKDLFKNVVAIDSAMTNLYKVTDETDRKYNQFLTNASSKAVELGRSLSSLIEMTATWAKLGFSLDDSAKLSEVSAIYANVGEVDDETAVKDIVTALKSFNIEAKNAITVVDKLNKLGNEFATDSASLGDGLKNSASALAFAGNDINQTLAMITGGSEITQNASEQSNAIKVLSMRLRGKFSCLHIEKSICYVS</sequence>
<evidence type="ECO:0000313" key="3">
    <source>
        <dbReference type="Proteomes" id="UP000198558"/>
    </source>
</evidence>
<keyword evidence="3" id="KW-1185">Reference proteome</keyword>
<name>A0A1I0BLF0_9FIRM</name>
<organism evidence="2 3">
    <name type="scientific">Thomasclavelia cocleata</name>
    <dbReference type="NCBI Taxonomy" id="69824"/>
    <lineage>
        <taxon>Bacteria</taxon>
        <taxon>Bacillati</taxon>
        <taxon>Bacillota</taxon>
        <taxon>Erysipelotrichia</taxon>
        <taxon>Erysipelotrichales</taxon>
        <taxon>Coprobacillaceae</taxon>
        <taxon>Thomasclavelia</taxon>
    </lineage>
</organism>
<dbReference type="InterPro" id="IPR010090">
    <property type="entry name" value="Phage_tape_meas"/>
</dbReference>
<feature type="domain" description="Phage tail tape measure protein" evidence="1">
    <location>
        <begin position="289"/>
        <end position="426"/>
    </location>
</feature>
<reference evidence="3" key="1">
    <citation type="submission" date="2016-10" db="EMBL/GenBank/DDBJ databases">
        <authorList>
            <person name="Varghese N."/>
            <person name="Submissions S."/>
        </authorList>
    </citation>
    <scope>NUCLEOTIDE SEQUENCE [LARGE SCALE GENOMIC DNA]</scope>
    <source>
        <strain evidence="3">DSM 1551</strain>
    </source>
</reference>
<dbReference type="RefSeq" id="WP_092351501.1">
    <property type="nucleotide sequence ID" value="NZ_FOIN01000001.1"/>
</dbReference>
<dbReference type="GeneID" id="78287208"/>
<dbReference type="Pfam" id="PF10145">
    <property type="entry name" value="PhageMin_Tail"/>
    <property type="match status" value="1"/>
</dbReference>
<dbReference type="NCBIfam" id="TIGR01760">
    <property type="entry name" value="tape_meas_TP901"/>
    <property type="match status" value="1"/>
</dbReference>
<gene>
    <name evidence="2" type="ORF">SAMN04489758_101164</name>
</gene>
<evidence type="ECO:0000313" key="2">
    <source>
        <dbReference type="EMBL" id="SET07482.1"/>
    </source>
</evidence>
<accession>A0A1I0BLF0</accession>
<dbReference type="OrthoDB" id="2476793at2"/>
<proteinExistence type="predicted"/>
<evidence type="ECO:0000259" key="1">
    <source>
        <dbReference type="Pfam" id="PF10145"/>
    </source>
</evidence>
<dbReference type="AlphaFoldDB" id="A0A1I0BLF0"/>
<dbReference type="EMBL" id="FOIN01000001">
    <property type="protein sequence ID" value="SET07482.1"/>
    <property type="molecule type" value="Genomic_DNA"/>
</dbReference>